<dbReference type="AlphaFoldDB" id="R4G3L9"/>
<feature type="region of interest" description="Disordered" evidence="1">
    <location>
        <begin position="170"/>
        <end position="191"/>
    </location>
</feature>
<accession>R4G3L9</accession>
<organism evidence="2">
    <name type="scientific">Rhodnius prolixus</name>
    <name type="common">Triatomid bug</name>
    <dbReference type="NCBI Taxonomy" id="13249"/>
    <lineage>
        <taxon>Eukaryota</taxon>
        <taxon>Metazoa</taxon>
        <taxon>Ecdysozoa</taxon>
        <taxon>Arthropoda</taxon>
        <taxon>Hexapoda</taxon>
        <taxon>Insecta</taxon>
        <taxon>Pterygota</taxon>
        <taxon>Neoptera</taxon>
        <taxon>Paraneoptera</taxon>
        <taxon>Hemiptera</taxon>
        <taxon>Heteroptera</taxon>
        <taxon>Panheteroptera</taxon>
        <taxon>Cimicomorpha</taxon>
        <taxon>Reduviidae</taxon>
        <taxon>Triatominae</taxon>
        <taxon>Rhodnius</taxon>
    </lineage>
</organism>
<feature type="compositionally biased region" description="Basic and acidic residues" evidence="1">
    <location>
        <begin position="135"/>
        <end position="144"/>
    </location>
</feature>
<reference evidence="2" key="1">
    <citation type="submission" date="2013-04" db="EMBL/GenBank/DDBJ databases">
        <title>An insight into the transcriptome of the digestive tract of the blood sucking bug, Rhodnius prolixus.</title>
        <authorList>
            <person name="Ribeiro J.M.C."/>
            <person name="Genta F.A."/>
            <person name="Sorgine M.H.F."/>
            <person name="Paiva-Silva G.O."/>
            <person name="Majerowicz D."/>
            <person name="Medeiros M."/>
            <person name="Koerich L."/>
            <person name="Terra W.R."/>
            <person name="Ferreira C."/>
            <person name="Pimentel A.C."/>
            <person name="Bisch P.M."/>
            <person name="Diniz M.M.P."/>
            <person name="Nascimento R."/>
            <person name="Salmon D."/>
            <person name="Silber A.M."/>
            <person name="Alves M."/>
            <person name="Oliveira M.F."/>
            <person name="Gondim K.C."/>
            <person name="Silva Neto M.A.C."/>
            <person name="Atella G.C."/>
            <person name="Araujo H."/>
            <person name="Dias F.S."/>
            <person name="Polycarpo C.R."/>
            <person name="Fampa P."/>
            <person name="Melo A.C."/>
            <person name="Tanaka A.S."/>
            <person name="Balczun C."/>
            <person name="Oliveira J.H.M."/>
            <person name="Goncalves R."/>
            <person name="Lazoski C."/>
            <person name="Pereira M.A."/>
            <person name="Rivera-Pomar R."/>
            <person name="Diambra L."/>
            <person name="Schaub G.A."/>
            <person name="Garcia E.S."/>
            <person name="Azambuja P."/>
            <person name="Braz G.R.C."/>
            <person name="Oliveira P.L."/>
        </authorList>
    </citation>
    <scope>NUCLEOTIDE SEQUENCE</scope>
</reference>
<dbReference type="HOGENOM" id="CLU_1830230_0_0_1"/>
<feature type="compositionally biased region" description="Acidic residues" evidence="1">
    <location>
        <begin position="170"/>
        <end position="184"/>
    </location>
</feature>
<name>R4G3L9_RHOPR</name>
<evidence type="ECO:0000256" key="1">
    <source>
        <dbReference type="SAM" id="MobiDB-lite"/>
    </source>
</evidence>
<feature type="region of interest" description="Disordered" evidence="1">
    <location>
        <begin position="86"/>
        <end position="144"/>
    </location>
</feature>
<proteinExistence type="evidence at transcript level"/>
<dbReference type="VEuPathDB" id="VectorBase:RPRC005297"/>
<protein>
    <submittedName>
        <fullName evidence="2">Uncharacterized protein</fullName>
    </submittedName>
</protein>
<sequence>MPKVNQKTKQFTESQNETVDNLLELCSGHFTSQAFNLKDLETEEGSESQYGDIRDAEELYDAATKDSDSEDEFVVQKNKIRTKKLYISDDEDEEDDKEAEEDDKEAEEDINSDNVIVYDENEQEGYDEKEEDSIEGEKEDLQDYKLYEDEIEPEDKADVDEIEDEEIMDLTENETESESEEELIEDKKEKKVKNPFVDDEAEVSEGMYGNRKAIMVKIHICSQVLK</sequence>
<evidence type="ECO:0000313" key="2">
    <source>
        <dbReference type="EMBL" id="JAA75944.1"/>
    </source>
</evidence>
<dbReference type="EMBL" id="GAHY01001566">
    <property type="protein sequence ID" value="JAA75944.1"/>
    <property type="molecule type" value="mRNA"/>
</dbReference>
<feature type="compositionally biased region" description="Acidic residues" evidence="1">
    <location>
        <begin position="119"/>
        <end position="134"/>
    </location>
</feature>
<feature type="compositionally biased region" description="Acidic residues" evidence="1">
    <location>
        <begin position="88"/>
        <end position="111"/>
    </location>
</feature>